<comment type="caution">
    <text evidence="7">The sequence shown here is derived from an EMBL/GenBank/DDBJ whole genome shotgun (WGS) entry which is preliminary data.</text>
</comment>
<protein>
    <recommendedName>
        <fullName evidence="9">DUF92 domain-containing protein</fullName>
    </recommendedName>
</protein>
<name>A0A5A5TCU9_9CHLR</name>
<evidence type="ECO:0000256" key="1">
    <source>
        <dbReference type="ARBA" id="ARBA00004141"/>
    </source>
</evidence>
<evidence type="ECO:0000256" key="4">
    <source>
        <dbReference type="ARBA" id="ARBA00022989"/>
    </source>
</evidence>
<comment type="subcellular location">
    <subcellularLocation>
        <location evidence="1">Membrane</location>
        <topology evidence="1">Multi-pass membrane protein</topology>
    </subcellularLocation>
</comment>
<evidence type="ECO:0000313" key="7">
    <source>
        <dbReference type="EMBL" id="GCF09350.1"/>
    </source>
</evidence>
<reference evidence="7 8" key="1">
    <citation type="submission" date="2019-01" db="EMBL/GenBank/DDBJ databases">
        <title>Draft genome sequence of Dictyobacter sp. Uno17.</title>
        <authorList>
            <person name="Wang C.M."/>
            <person name="Zheng Y."/>
            <person name="Sakai Y."/>
            <person name="Abe K."/>
            <person name="Yokota A."/>
            <person name="Yabe S."/>
        </authorList>
    </citation>
    <scope>NUCLEOTIDE SEQUENCE [LARGE SCALE GENOMIC DNA]</scope>
    <source>
        <strain evidence="7 8">Uno17</strain>
    </source>
</reference>
<dbReference type="EMBL" id="BIXY01000041">
    <property type="protein sequence ID" value="GCF09350.1"/>
    <property type="molecule type" value="Genomic_DNA"/>
</dbReference>
<accession>A0A5A5TCU9</accession>
<dbReference type="RefSeq" id="WP_149402292.1">
    <property type="nucleotide sequence ID" value="NZ_BIXY01000041.1"/>
</dbReference>
<dbReference type="OrthoDB" id="9808500at2"/>
<organism evidence="7 8">
    <name type="scientific">Dictyobacter arantiisoli</name>
    <dbReference type="NCBI Taxonomy" id="2014874"/>
    <lineage>
        <taxon>Bacteria</taxon>
        <taxon>Bacillati</taxon>
        <taxon>Chloroflexota</taxon>
        <taxon>Ktedonobacteria</taxon>
        <taxon>Ktedonobacterales</taxon>
        <taxon>Dictyobacteraceae</taxon>
        <taxon>Dictyobacter</taxon>
    </lineage>
</organism>
<evidence type="ECO:0000313" key="8">
    <source>
        <dbReference type="Proteomes" id="UP000322530"/>
    </source>
</evidence>
<evidence type="ECO:0000256" key="6">
    <source>
        <dbReference type="SAM" id="Phobius"/>
    </source>
</evidence>
<sequence>MPHLFHNLAAIPVIEPGEVSKKSTLATGSNKTGQRLLLGLFLSSAIGGLAYQRRSLSRSGMLGAIGTGTTTFGLGGWSWGLSLIFFFVSSTLFSHFRAAEKEKTAADKFSKGSQRDLAQVAANGGVASGMALAYRLSHNETWRSTFEAGFLGAMATANADTWATELGVLSQQAPRLITTGQVTTAGTSGGVSPLGASAAAAGALAEGLIFTLLNQQPALLLPLISLVSGFAGSLLDSLLGATVQAMYYCPVCQKETEKHIHNCGTPTTYLRGIRWMDNDMVNLLATLGGSSLAMILRLPFRPRKTRS</sequence>
<evidence type="ECO:0008006" key="9">
    <source>
        <dbReference type="Google" id="ProtNLM"/>
    </source>
</evidence>
<evidence type="ECO:0000256" key="5">
    <source>
        <dbReference type="ARBA" id="ARBA00023136"/>
    </source>
</evidence>
<dbReference type="Pfam" id="PF01940">
    <property type="entry name" value="DUF92"/>
    <property type="match status" value="1"/>
</dbReference>
<evidence type="ECO:0000256" key="2">
    <source>
        <dbReference type="ARBA" id="ARBA00009012"/>
    </source>
</evidence>
<keyword evidence="3 6" id="KW-0812">Transmembrane</keyword>
<dbReference type="PANTHER" id="PTHR13353:SF5">
    <property type="entry name" value="TRANSMEMBRANE PROTEIN 19"/>
    <property type="match status" value="1"/>
</dbReference>
<evidence type="ECO:0000256" key="3">
    <source>
        <dbReference type="ARBA" id="ARBA00022692"/>
    </source>
</evidence>
<keyword evidence="4 6" id="KW-1133">Transmembrane helix</keyword>
<proteinExistence type="inferred from homology"/>
<keyword evidence="5 6" id="KW-0472">Membrane</keyword>
<gene>
    <name evidence="7" type="ORF">KDI_29140</name>
</gene>
<dbReference type="GO" id="GO:0016020">
    <property type="term" value="C:membrane"/>
    <property type="evidence" value="ECO:0007669"/>
    <property type="project" value="UniProtKB-SubCell"/>
</dbReference>
<comment type="similarity">
    <text evidence="2">Belongs to the TMEM19 family.</text>
</comment>
<dbReference type="PANTHER" id="PTHR13353">
    <property type="entry name" value="TRANSMEMBRANE PROTEIN 19"/>
    <property type="match status" value="1"/>
</dbReference>
<dbReference type="Proteomes" id="UP000322530">
    <property type="component" value="Unassembled WGS sequence"/>
</dbReference>
<feature type="transmembrane region" description="Helical" evidence="6">
    <location>
        <begin position="72"/>
        <end position="93"/>
    </location>
</feature>
<feature type="transmembrane region" description="Helical" evidence="6">
    <location>
        <begin position="36"/>
        <end position="52"/>
    </location>
</feature>
<keyword evidence="8" id="KW-1185">Reference proteome</keyword>
<dbReference type="InterPro" id="IPR002794">
    <property type="entry name" value="DUF92_TMEM19"/>
</dbReference>
<dbReference type="AlphaFoldDB" id="A0A5A5TCU9"/>